<comment type="similarity">
    <text evidence="2">Belongs to the AB hydrolase superfamily. Epoxide hydrolase family.</text>
</comment>
<evidence type="ECO:0000313" key="4">
    <source>
        <dbReference type="EMBL" id="KAJ9150925.1"/>
    </source>
</evidence>
<dbReference type="InterPro" id="IPR000639">
    <property type="entry name" value="Epox_hydrolase-like"/>
</dbReference>
<sequence length="356" mass="39361">MVAIKEHDVVYDGDRKIHYLAAGPSGGPLIIFVHGWPAIARTWKKQLATFASLGFRAIAPDLPGYGKSTARKVLSDYAQTKVVEGMLALLADTGRSEAIWVGHDWGASVLASLVAHHPEVFKAIATITVPYKAGELGVDQLLKSINRQIYPADQYPYGQYDYMKYYEESFDECVPWFDRQIPAIIKALYAPGSPESVGKPAITSTLTKDGGWLGGVHQSLPPLEYLPTPVIDDETYEELVGAMTATGFWPGTAYYLHGEANNKYNTTNLANDGKLHMPYLFVHSDYDTICDSKNSGLADPLREACSNLTEVSIPAGHWVPQERPEELNAALVRFILDEVPEFWPGSTTIHYIKNKK</sequence>
<dbReference type="InterPro" id="IPR000073">
    <property type="entry name" value="AB_hydrolase_1"/>
</dbReference>
<dbReference type="SUPFAM" id="SSF53474">
    <property type="entry name" value="alpha/beta-Hydrolases"/>
    <property type="match status" value="1"/>
</dbReference>
<dbReference type="PRINTS" id="PR00412">
    <property type="entry name" value="EPOXHYDRLASE"/>
</dbReference>
<dbReference type="GO" id="GO:0016787">
    <property type="term" value="F:hydrolase activity"/>
    <property type="evidence" value="ECO:0007669"/>
    <property type="project" value="UniProtKB-KW"/>
</dbReference>
<dbReference type="InterPro" id="IPR029058">
    <property type="entry name" value="AB_hydrolase_fold"/>
</dbReference>
<evidence type="ECO:0000259" key="3">
    <source>
        <dbReference type="Pfam" id="PF00561"/>
    </source>
</evidence>
<dbReference type="Pfam" id="PF00561">
    <property type="entry name" value="Abhydrolase_1"/>
    <property type="match status" value="1"/>
</dbReference>
<dbReference type="Proteomes" id="UP001174694">
    <property type="component" value="Unassembled WGS sequence"/>
</dbReference>
<keyword evidence="1 4" id="KW-0378">Hydrolase</keyword>
<proteinExistence type="inferred from homology"/>
<comment type="caution">
    <text evidence="4">The sequence shown here is derived from an EMBL/GenBank/DDBJ whole genome shotgun (WGS) entry which is preliminary data.</text>
</comment>
<dbReference type="AlphaFoldDB" id="A0AA38RMN2"/>
<accession>A0AA38RMN2</accession>
<evidence type="ECO:0000313" key="5">
    <source>
        <dbReference type="Proteomes" id="UP001174694"/>
    </source>
</evidence>
<dbReference type="PANTHER" id="PTHR43329">
    <property type="entry name" value="EPOXIDE HYDROLASE"/>
    <property type="match status" value="1"/>
</dbReference>
<protein>
    <submittedName>
        <fullName evidence="4">Epoxide hydrolase</fullName>
    </submittedName>
</protein>
<evidence type="ECO:0000256" key="1">
    <source>
        <dbReference type="ARBA" id="ARBA00022801"/>
    </source>
</evidence>
<organism evidence="4 5">
    <name type="scientific">Pleurostoma richardsiae</name>
    <dbReference type="NCBI Taxonomy" id="41990"/>
    <lineage>
        <taxon>Eukaryota</taxon>
        <taxon>Fungi</taxon>
        <taxon>Dikarya</taxon>
        <taxon>Ascomycota</taxon>
        <taxon>Pezizomycotina</taxon>
        <taxon>Sordariomycetes</taxon>
        <taxon>Sordariomycetidae</taxon>
        <taxon>Calosphaeriales</taxon>
        <taxon>Pleurostomataceae</taxon>
        <taxon>Pleurostoma</taxon>
    </lineage>
</organism>
<reference evidence="4" key="1">
    <citation type="submission" date="2022-07" db="EMBL/GenBank/DDBJ databases">
        <title>Fungi with potential for degradation of polypropylene.</title>
        <authorList>
            <person name="Gostincar C."/>
        </authorList>
    </citation>
    <scope>NUCLEOTIDE SEQUENCE</scope>
    <source>
        <strain evidence="4">EXF-13308</strain>
    </source>
</reference>
<evidence type="ECO:0000256" key="2">
    <source>
        <dbReference type="ARBA" id="ARBA00038334"/>
    </source>
</evidence>
<name>A0AA38RMN2_9PEZI</name>
<dbReference type="Gene3D" id="3.40.50.1820">
    <property type="entry name" value="alpha/beta hydrolase"/>
    <property type="match status" value="1"/>
</dbReference>
<keyword evidence="5" id="KW-1185">Reference proteome</keyword>
<feature type="domain" description="AB hydrolase-1" evidence="3">
    <location>
        <begin position="28"/>
        <end position="129"/>
    </location>
</feature>
<dbReference type="EMBL" id="JANBVO010000007">
    <property type="protein sequence ID" value="KAJ9150925.1"/>
    <property type="molecule type" value="Genomic_DNA"/>
</dbReference>
<gene>
    <name evidence="4" type="ORF">NKR23_g3481</name>
</gene>